<dbReference type="Proteomes" id="UP000093925">
    <property type="component" value="Unassembled WGS sequence"/>
</dbReference>
<keyword evidence="1" id="KW-1133">Transmembrane helix</keyword>
<dbReference type="AlphaFoldDB" id="A0A1A3I1G8"/>
<keyword evidence="1" id="KW-0472">Membrane</keyword>
<evidence type="ECO:0000313" key="3">
    <source>
        <dbReference type="Proteomes" id="UP000093925"/>
    </source>
</evidence>
<name>A0A1A3I1G8_MYCAS</name>
<feature type="transmembrane region" description="Helical" evidence="1">
    <location>
        <begin position="113"/>
        <end position="132"/>
    </location>
</feature>
<feature type="transmembrane region" description="Helical" evidence="1">
    <location>
        <begin position="82"/>
        <end position="106"/>
    </location>
</feature>
<dbReference type="EMBL" id="LZLM01000005">
    <property type="protein sequence ID" value="OBJ90770.1"/>
    <property type="molecule type" value="Genomic_DNA"/>
</dbReference>
<sequence length="141" mass="15425">MTAPEESPDTHTEAEQSADKSELRIIRLRLVPWDVITMLVLLALLIAAVTMTSWPTRLFAFTETVCQGEECGMVPFGVDYYIYPLVWGGVGAAATAALLGPIVSLVKGWFMSFWPIVSVGVLSLASVVGRALTDFSSNYWH</sequence>
<comment type="caution">
    <text evidence="2">The sequence shown here is derived from an EMBL/GenBank/DDBJ whole genome shotgun (WGS) entry which is preliminary data.</text>
</comment>
<gene>
    <name evidence="2" type="ORF">A5640_23175</name>
</gene>
<evidence type="ECO:0000313" key="2">
    <source>
        <dbReference type="EMBL" id="OBJ90770.1"/>
    </source>
</evidence>
<protein>
    <submittedName>
        <fullName evidence="2">Uncharacterized protein</fullName>
    </submittedName>
</protein>
<organism evidence="2 3">
    <name type="scientific">Mycobacterium asiaticum</name>
    <dbReference type="NCBI Taxonomy" id="1790"/>
    <lineage>
        <taxon>Bacteria</taxon>
        <taxon>Bacillati</taxon>
        <taxon>Actinomycetota</taxon>
        <taxon>Actinomycetes</taxon>
        <taxon>Mycobacteriales</taxon>
        <taxon>Mycobacteriaceae</taxon>
        <taxon>Mycobacterium</taxon>
    </lineage>
</organism>
<reference evidence="2 3" key="1">
    <citation type="submission" date="2016-06" db="EMBL/GenBank/DDBJ databases">
        <authorList>
            <person name="Kjaerup R.B."/>
            <person name="Dalgaard T.S."/>
            <person name="Juul-Madsen H.R."/>
        </authorList>
    </citation>
    <scope>NUCLEOTIDE SEQUENCE [LARGE SCALE GENOMIC DNA]</scope>
    <source>
        <strain evidence="2 3">1276495.2</strain>
    </source>
</reference>
<proteinExistence type="predicted"/>
<keyword evidence="1" id="KW-0812">Transmembrane</keyword>
<evidence type="ECO:0000256" key="1">
    <source>
        <dbReference type="SAM" id="Phobius"/>
    </source>
</evidence>
<accession>A0A1A3I1G8</accession>
<dbReference type="RefSeq" id="WP_065138041.1">
    <property type="nucleotide sequence ID" value="NZ_LZLF01000272.1"/>
</dbReference>
<feature type="transmembrane region" description="Helical" evidence="1">
    <location>
        <begin position="30"/>
        <end position="51"/>
    </location>
</feature>